<dbReference type="RefSeq" id="WP_268186676.1">
    <property type="nucleotide sequence ID" value="NZ_CP113361.1"/>
</dbReference>
<proteinExistence type="predicted"/>
<evidence type="ECO:0000313" key="2">
    <source>
        <dbReference type="Proteomes" id="UP001163096"/>
    </source>
</evidence>
<dbReference type="GeneID" id="76833599"/>
<name>A0A9X9S5T9_METOG</name>
<protein>
    <submittedName>
        <fullName evidence="1">Uncharacterized protein</fullName>
    </submittedName>
</protein>
<keyword evidence="2" id="KW-1185">Reference proteome</keyword>
<organism evidence="1 2">
    <name type="scientific">Methanogenium organophilum</name>
    <dbReference type="NCBI Taxonomy" id="2199"/>
    <lineage>
        <taxon>Archaea</taxon>
        <taxon>Methanobacteriati</taxon>
        <taxon>Methanobacteriota</taxon>
        <taxon>Stenosarchaea group</taxon>
        <taxon>Methanomicrobia</taxon>
        <taxon>Methanomicrobiales</taxon>
        <taxon>Methanomicrobiaceae</taxon>
        <taxon>Methanogenium</taxon>
    </lineage>
</organism>
<dbReference type="EMBL" id="CP113361">
    <property type="protein sequence ID" value="WAI01445.1"/>
    <property type="molecule type" value="Genomic_DNA"/>
</dbReference>
<gene>
    <name evidence="1" type="ORF">OU421_00815</name>
</gene>
<dbReference type="KEGG" id="mou:OU421_00815"/>
<reference evidence="1" key="1">
    <citation type="submission" date="2022-11" db="EMBL/GenBank/DDBJ databases">
        <title>Complete genome sequence of Methanogenium organophilum DSM 3596.</title>
        <authorList>
            <person name="Chen S.-C."/>
            <person name="Lai S.-J."/>
            <person name="You Y.-T."/>
        </authorList>
    </citation>
    <scope>NUCLEOTIDE SEQUENCE</scope>
    <source>
        <strain evidence="1">DSM 3596</strain>
    </source>
</reference>
<evidence type="ECO:0000313" key="1">
    <source>
        <dbReference type="EMBL" id="WAI01445.1"/>
    </source>
</evidence>
<accession>A0A9X9S5T9</accession>
<dbReference type="Proteomes" id="UP001163096">
    <property type="component" value="Chromosome"/>
</dbReference>
<sequence>MRDGSLVFSEEELQNQQFGNWKSVIVVTPYGKMLAFQSIGGDLTDIDADFFKKFDPGKLTVTDIRDESLNPLIRENSDESKEWKSGTENRSEYVSIIFLPEDLVPLNANATDIVVDLKLTVSEGLNHSILGDIFRVTILERIPPEIRGDIPVNAHITQYLDGNWVPLDG</sequence>
<dbReference type="AlphaFoldDB" id="A0A9X9S5T9"/>